<dbReference type="NCBIfam" id="NF041326">
    <property type="entry name" value="Bacteroid_MobC"/>
    <property type="match status" value="1"/>
</dbReference>
<evidence type="ECO:0000256" key="8">
    <source>
        <dbReference type="SAM" id="Phobius"/>
    </source>
</evidence>
<feature type="compositionally biased region" description="Basic and acidic residues" evidence="7">
    <location>
        <begin position="655"/>
        <end position="672"/>
    </location>
</feature>
<dbReference type="Pfam" id="PF02534">
    <property type="entry name" value="T4SS-DNA_transf"/>
    <property type="match status" value="1"/>
</dbReference>
<comment type="caution">
    <text evidence="10">The sequence shown here is derived from an EMBL/GenBank/DDBJ whole genome shotgun (WGS) entry which is preliminary data.</text>
</comment>
<protein>
    <submittedName>
        <fullName evidence="10">Conjugal transfer protein TraG</fullName>
    </submittedName>
</protein>
<evidence type="ECO:0000313" key="11">
    <source>
        <dbReference type="Proteomes" id="UP000307244"/>
    </source>
</evidence>
<evidence type="ECO:0000256" key="1">
    <source>
        <dbReference type="ARBA" id="ARBA00004651"/>
    </source>
</evidence>
<evidence type="ECO:0000256" key="4">
    <source>
        <dbReference type="ARBA" id="ARBA00022692"/>
    </source>
</evidence>
<dbReference type="Pfam" id="PF14293">
    <property type="entry name" value="YWFCY"/>
    <property type="match status" value="1"/>
</dbReference>
<dbReference type="GO" id="GO:0005886">
    <property type="term" value="C:plasma membrane"/>
    <property type="evidence" value="ECO:0007669"/>
    <property type="project" value="UniProtKB-SubCell"/>
</dbReference>
<dbReference type="InterPro" id="IPR025988">
    <property type="entry name" value="YWFCY_dom"/>
</dbReference>
<evidence type="ECO:0000313" key="10">
    <source>
        <dbReference type="EMBL" id="TKC04318.1"/>
    </source>
</evidence>
<evidence type="ECO:0000259" key="9">
    <source>
        <dbReference type="Pfam" id="PF14293"/>
    </source>
</evidence>
<feature type="transmembrane region" description="Helical" evidence="8">
    <location>
        <begin position="93"/>
        <end position="114"/>
    </location>
</feature>
<dbReference type="InterPro" id="IPR027417">
    <property type="entry name" value="P-loop_NTPase"/>
</dbReference>
<dbReference type="InterPro" id="IPR003688">
    <property type="entry name" value="TraG/VirD4"/>
</dbReference>
<dbReference type="AlphaFoldDB" id="A0A4U1CDW4"/>
<feature type="transmembrane region" description="Helical" evidence="8">
    <location>
        <begin position="62"/>
        <end position="81"/>
    </location>
</feature>
<dbReference type="EMBL" id="SWBQ01000005">
    <property type="protein sequence ID" value="TKC04318.1"/>
    <property type="molecule type" value="Genomic_DNA"/>
</dbReference>
<organism evidence="10 11">
    <name type="scientific">Pedobacter frigoris</name>
    <dbReference type="NCBI Taxonomy" id="2571272"/>
    <lineage>
        <taxon>Bacteria</taxon>
        <taxon>Pseudomonadati</taxon>
        <taxon>Bacteroidota</taxon>
        <taxon>Sphingobacteriia</taxon>
        <taxon>Sphingobacteriales</taxon>
        <taxon>Sphingobacteriaceae</taxon>
        <taxon>Pedobacter</taxon>
    </lineage>
</organism>
<evidence type="ECO:0000256" key="3">
    <source>
        <dbReference type="ARBA" id="ARBA00022475"/>
    </source>
</evidence>
<dbReference type="RefSeq" id="WP_136837311.1">
    <property type="nucleotide sequence ID" value="NZ_SWBQ01000005.1"/>
</dbReference>
<comment type="similarity">
    <text evidence="2">Belongs to the VirD4/TraG family.</text>
</comment>
<dbReference type="CDD" id="cd01127">
    <property type="entry name" value="TrwB_TraG_TraD_VirD4"/>
    <property type="match status" value="1"/>
</dbReference>
<feature type="region of interest" description="Disordered" evidence="7">
    <location>
        <begin position="647"/>
        <end position="672"/>
    </location>
</feature>
<evidence type="ECO:0000256" key="6">
    <source>
        <dbReference type="ARBA" id="ARBA00023136"/>
    </source>
</evidence>
<gene>
    <name evidence="10" type="ORF">FA047_17180</name>
</gene>
<sequence>MNTGEDIQGLRKIIDFTRLISLFILSIHFYLCCYQAFAGWGFTAGITDRLIENISRTGLFTGLWRAKFACLLLLVVSLIGVKGKKDEKIEVRSIIAFLLTGLLLYFVAALVFYLPASSSIIAICYIGITSIGYMLILTGGGQLSRLIKDKLNKDIFNEENETFPQEERLLENEYSINLPAKYRLGKQLRDSYINVINPFRGLLIAGTPGAGKSYFVIRHIIDQHIKKGFSMFLYDFKFDDLSKLAYNKLLKYAKNYPIKPKFFVINFDDLNRTHRCNPLHPESMEDITDATEASRTIMMGLNRDWIKKQGDFFVESPINFLTACIWYLRKYENGKYCTLPHVIELMQSDYDQLFAVLETQDEIKVLMNPFISAYQRDAMPQLEGQIASAKIGLARLASPQLYYVLSGNDFTLDVNNPQEPKIICVGNNPQKLQVYGAVLSLYISTMIKLVNRKGQLKSSLIFDEFPTIYFNNMDSLIATARSNKVSTALAVQDFSQLKKDYGAEQADVITGIVGNVISGQVTNSTAKTLSENFGKISQQKDSMSINSSDTSITKATQMDYAIPASKIATLSSGEFVGVVADNPEQKIKLKMFHCEIQNDHKAIAKEEAGYKDIPIIKNVSSEDVMANYNRIKEEIADLLMEELKKLPPLQTTTEKSGKTKSEGPRADKSVSF</sequence>
<comment type="subcellular location">
    <subcellularLocation>
        <location evidence="1">Cell membrane</location>
        <topology evidence="1">Multi-pass membrane protein</topology>
    </subcellularLocation>
</comment>
<evidence type="ECO:0000256" key="5">
    <source>
        <dbReference type="ARBA" id="ARBA00022989"/>
    </source>
</evidence>
<feature type="transmembrane region" description="Helical" evidence="8">
    <location>
        <begin position="120"/>
        <end position="140"/>
    </location>
</feature>
<reference evidence="10 11" key="1">
    <citation type="submission" date="2019-04" db="EMBL/GenBank/DDBJ databases">
        <title>Pedobacter sp. RP-3-15 sp. nov., isolated from Arctic soil.</title>
        <authorList>
            <person name="Dahal R.H."/>
            <person name="Kim D.-U."/>
        </authorList>
    </citation>
    <scope>NUCLEOTIDE SEQUENCE [LARGE SCALE GENOMIC DNA]</scope>
    <source>
        <strain evidence="10 11">RP-3-15</strain>
    </source>
</reference>
<keyword evidence="4 8" id="KW-0812">Transmembrane</keyword>
<dbReference type="Proteomes" id="UP000307244">
    <property type="component" value="Unassembled WGS sequence"/>
</dbReference>
<dbReference type="PANTHER" id="PTHR37937">
    <property type="entry name" value="CONJUGATIVE TRANSFER: DNA TRANSPORT"/>
    <property type="match status" value="1"/>
</dbReference>
<dbReference type="PANTHER" id="PTHR37937:SF1">
    <property type="entry name" value="CONJUGATIVE TRANSFER: DNA TRANSPORT"/>
    <property type="match status" value="1"/>
</dbReference>
<dbReference type="OrthoDB" id="102453at2"/>
<dbReference type="InterPro" id="IPR051539">
    <property type="entry name" value="T4SS-coupling_protein"/>
</dbReference>
<keyword evidence="3" id="KW-1003">Cell membrane</keyword>
<keyword evidence="5 8" id="KW-1133">Transmembrane helix</keyword>
<feature type="domain" description="YWFCY" evidence="9">
    <location>
        <begin position="5"/>
        <end position="148"/>
    </location>
</feature>
<keyword evidence="11" id="KW-1185">Reference proteome</keyword>
<feature type="transmembrane region" description="Helical" evidence="8">
    <location>
        <begin position="20"/>
        <end position="42"/>
    </location>
</feature>
<dbReference type="SUPFAM" id="SSF52540">
    <property type="entry name" value="P-loop containing nucleoside triphosphate hydrolases"/>
    <property type="match status" value="1"/>
</dbReference>
<name>A0A4U1CDW4_9SPHI</name>
<accession>A0A4U1CDW4</accession>
<proteinExistence type="inferred from homology"/>
<evidence type="ECO:0000256" key="7">
    <source>
        <dbReference type="SAM" id="MobiDB-lite"/>
    </source>
</evidence>
<keyword evidence="6 8" id="KW-0472">Membrane</keyword>
<evidence type="ECO:0000256" key="2">
    <source>
        <dbReference type="ARBA" id="ARBA00008806"/>
    </source>
</evidence>
<dbReference type="Gene3D" id="3.40.50.300">
    <property type="entry name" value="P-loop containing nucleotide triphosphate hydrolases"/>
    <property type="match status" value="2"/>
</dbReference>